<feature type="domain" description="Nop" evidence="3">
    <location>
        <begin position="251"/>
        <end position="365"/>
    </location>
</feature>
<organism evidence="4 5">
    <name type="scientific">Methanococcus aeolicus (strain ATCC BAA-1280 / DSM 17508 / OCM 812 / Nankai-3)</name>
    <dbReference type="NCBI Taxonomy" id="419665"/>
    <lineage>
        <taxon>Archaea</taxon>
        <taxon>Methanobacteriati</taxon>
        <taxon>Methanobacteriota</taxon>
        <taxon>Methanomada group</taxon>
        <taxon>Methanococci</taxon>
        <taxon>Methanococcales</taxon>
        <taxon>Methanococcaceae</taxon>
        <taxon>Methanococcus</taxon>
    </lineage>
</organism>
<dbReference type="Gene3D" id="1.10.287.660">
    <property type="entry name" value="Helix hairpin bin"/>
    <property type="match status" value="1"/>
</dbReference>
<dbReference type="InterPro" id="IPR045056">
    <property type="entry name" value="Nop56/Nop58"/>
</dbReference>
<dbReference type="InterPro" id="IPR048895">
    <property type="entry name" value="MJ0694-like_N"/>
</dbReference>
<dbReference type="InterPro" id="IPR012976">
    <property type="entry name" value="NOSIC"/>
</dbReference>
<dbReference type="Pfam" id="PF21667">
    <property type="entry name" value="Nop5_N"/>
    <property type="match status" value="1"/>
</dbReference>
<keyword evidence="4" id="KW-0687">Ribonucleoprotein</keyword>
<dbReference type="InterPro" id="IPR047099">
    <property type="entry name" value="Nop5_N_sf"/>
</dbReference>
<reference evidence="4" key="1">
    <citation type="submission" date="2007-06" db="EMBL/GenBank/DDBJ databases">
        <title>Complete sequence of Methanococcus aeolicus Nankai-3.</title>
        <authorList>
            <consortium name="US DOE Joint Genome Institute"/>
            <person name="Copeland A."/>
            <person name="Lucas S."/>
            <person name="Lapidus A."/>
            <person name="Barry K."/>
            <person name="Glavina del Rio T."/>
            <person name="Dalin E."/>
            <person name="Tice H."/>
            <person name="Pitluck S."/>
            <person name="Chain P."/>
            <person name="Malfatti S."/>
            <person name="Shin M."/>
            <person name="Vergez L."/>
            <person name="Schmutz J."/>
            <person name="Larimer F."/>
            <person name="Land M."/>
            <person name="Hauser L."/>
            <person name="Kyrpides N."/>
            <person name="Lykidis A."/>
            <person name="Sieprawska-Lupa M."/>
            <person name="Whitman W.B."/>
            <person name="Richardson P."/>
        </authorList>
    </citation>
    <scope>NUCLEOTIDE SEQUENCE [LARGE SCALE GENOMIC DNA]</scope>
    <source>
        <strain evidence="4">Nankai-3</strain>
    </source>
</reference>
<dbReference type="PANTHER" id="PTHR10894:SF0">
    <property type="entry name" value="NUCLEOLAR PROTEIN 56"/>
    <property type="match status" value="1"/>
</dbReference>
<dbReference type="InterPro" id="IPR036070">
    <property type="entry name" value="Nop_dom_sf"/>
</dbReference>
<dbReference type="KEGG" id="mae:Maeo_0760"/>
<protein>
    <submittedName>
        <fullName evidence="4">Pre-mRNA processing ribonucleoprotein, binding region</fullName>
    </submittedName>
</protein>
<evidence type="ECO:0000256" key="2">
    <source>
        <dbReference type="SAM" id="MobiDB-lite"/>
    </source>
</evidence>
<dbReference type="Gene3D" id="3.30.420.220">
    <property type="match status" value="1"/>
</dbReference>
<evidence type="ECO:0000313" key="4">
    <source>
        <dbReference type="EMBL" id="ABR56343.1"/>
    </source>
</evidence>
<evidence type="ECO:0000259" key="3">
    <source>
        <dbReference type="PROSITE" id="PS51358"/>
    </source>
</evidence>
<dbReference type="RefSeq" id="WP_011973475.1">
    <property type="nucleotide sequence ID" value="NC_009635.1"/>
</dbReference>
<dbReference type="Gene3D" id="1.10.246.90">
    <property type="entry name" value="Nop domain"/>
    <property type="match status" value="1"/>
</dbReference>
<comment type="similarity">
    <text evidence="1">Belongs to the NOP5/NOP56 family.</text>
</comment>
<sequence>MINLTFTIFGAFATEKDGEINSIDDIDYYKIFDNNNRIKISYDLKNGDYTIIEELKEQWNLETDDIKVELAGNTPLPIGIFVRRNLYEIGLKYGEGLFNNYEEFLEKMNLWSSELTKMNMKQSAGERDKLIIQTVSALDDLDESLNLFSERFREWYSLYFPEMDNLIKKHELYVSTAYEYTERENYTRTRLKKSMPSNLARTLSTVSKQSMGADLSETDIMTIKMFAGQIKSMYEFREELINYLNELMEEIAPSLTKVAGASLGARLISLTGGIDRLSKLPASAIQVMGAEKALFAHLRERALPPKHGVIFQHSLLQGAPWWVAGKVARAIANKLAIAVRADVYGNYIGDMLLEDLTKKVESIKERNPEAKKRRRKPVDRRDDRGRGDKRDDRGRGDKRDDRRGGDRRGKDDKGRGDRKGRDKKDRGDKREDRRGGERKRTDKREDRRGKGSKESKPKKEYKEKTKNTSEKKDKKDKKVKTERKIIGKTSSKY</sequence>
<dbReference type="GO" id="GO:0030515">
    <property type="term" value="F:snoRNA binding"/>
    <property type="evidence" value="ECO:0007669"/>
    <property type="project" value="InterPro"/>
</dbReference>
<dbReference type="Proteomes" id="UP000001106">
    <property type="component" value="Chromosome"/>
</dbReference>
<dbReference type="STRING" id="419665.Maeo_0760"/>
<dbReference type="InterPro" id="IPR002687">
    <property type="entry name" value="Nop_dom"/>
</dbReference>
<dbReference type="Pfam" id="PF01798">
    <property type="entry name" value="Nop"/>
    <property type="match status" value="1"/>
</dbReference>
<dbReference type="InterPro" id="IPR042239">
    <property type="entry name" value="Nop_C"/>
</dbReference>
<dbReference type="SMART" id="SM00931">
    <property type="entry name" value="NOSIC"/>
    <property type="match status" value="1"/>
</dbReference>
<dbReference type="GeneID" id="5326245"/>
<accession>A6UV21</accession>
<keyword evidence="5" id="KW-1185">Reference proteome</keyword>
<proteinExistence type="inferred from homology"/>
<dbReference type="AlphaFoldDB" id="A6UV21"/>
<dbReference type="HOGENOM" id="CLU_015495_1_0_2"/>
<feature type="compositionally biased region" description="Basic and acidic residues" evidence="2">
    <location>
        <begin position="379"/>
        <end position="473"/>
    </location>
</feature>
<dbReference type="NCBIfam" id="NF011121">
    <property type="entry name" value="PRK14552.1"/>
    <property type="match status" value="1"/>
</dbReference>
<gene>
    <name evidence="4" type="ordered locus">Maeo_0760</name>
</gene>
<name>A6UV21_META3</name>
<dbReference type="SUPFAM" id="SSF89124">
    <property type="entry name" value="Nop domain"/>
    <property type="match status" value="1"/>
</dbReference>
<evidence type="ECO:0000313" key="5">
    <source>
        <dbReference type="Proteomes" id="UP000001106"/>
    </source>
</evidence>
<dbReference type="PANTHER" id="PTHR10894">
    <property type="entry name" value="NUCLEOLAR PROTEIN 5 NUCLEOLAR PROTEIN NOP5 NOP58"/>
    <property type="match status" value="1"/>
</dbReference>
<dbReference type="InterPro" id="IPR029012">
    <property type="entry name" value="Helix_hairpin_bin_sf"/>
</dbReference>
<dbReference type="Gene3D" id="1.10.150.460">
    <property type="match status" value="1"/>
</dbReference>
<evidence type="ECO:0000256" key="1">
    <source>
        <dbReference type="ARBA" id="ARBA00009211"/>
    </source>
</evidence>
<feature type="region of interest" description="Disordered" evidence="2">
    <location>
        <begin position="364"/>
        <end position="493"/>
    </location>
</feature>
<dbReference type="eggNOG" id="arCOG01923">
    <property type="taxonomic scope" value="Archaea"/>
</dbReference>
<dbReference type="GO" id="GO:0031428">
    <property type="term" value="C:box C/D methylation guide snoRNP complex"/>
    <property type="evidence" value="ECO:0007669"/>
    <property type="project" value="InterPro"/>
</dbReference>
<dbReference type="OrthoDB" id="11877at2157"/>
<dbReference type="PROSITE" id="PS51358">
    <property type="entry name" value="NOP"/>
    <property type="match status" value="1"/>
</dbReference>
<dbReference type="EMBL" id="CP000743">
    <property type="protein sequence ID" value="ABR56343.1"/>
    <property type="molecule type" value="Genomic_DNA"/>
</dbReference>